<name>A0ABU4WLJ5_9FIRM</name>
<keyword evidence="1" id="KW-1133">Transmembrane helix</keyword>
<comment type="caution">
    <text evidence="2">The sequence shown here is derived from an EMBL/GenBank/DDBJ whole genome shotgun (WGS) entry which is preliminary data.</text>
</comment>
<proteinExistence type="predicted"/>
<evidence type="ECO:0008006" key="4">
    <source>
        <dbReference type="Google" id="ProtNLM"/>
    </source>
</evidence>
<accession>A0ABU4WLJ5</accession>
<dbReference type="Proteomes" id="UP001285244">
    <property type="component" value="Unassembled WGS sequence"/>
</dbReference>
<keyword evidence="3" id="KW-1185">Reference proteome</keyword>
<dbReference type="RefSeq" id="WP_320324617.1">
    <property type="nucleotide sequence ID" value="NZ_JALBUS010000001.1"/>
</dbReference>
<gene>
    <name evidence="2" type="ORF">MOZ64_00255</name>
</gene>
<reference evidence="2 3" key="1">
    <citation type="submission" date="2022-03" db="EMBL/GenBank/DDBJ databases">
        <title>Novel taxa within the pig intestine.</title>
        <authorList>
            <person name="Wylensek D."/>
            <person name="Bishof K."/>
            <person name="Afrizal A."/>
            <person name="Clavel T."/>
        </authorList>
    </citation>
    <scope>NUCLEOTIDE SEQUENCE [LARGE SCALE GENOMIC DNA]</scope>
    <source>
        <strain evidence="2 3">Cla-KB-P134</strain>
    </source>
</reference>
<feature type="transmembrane region" description="Helical" evidence="1">
    <location>
        <begin position="14"/>
        <end position="34"/>
    </location>
</feature>
<keyword evidence="1" id="KW-0812">Transmembrane</keyword>
<keyword evidence="1" id="KW-0472">Membrane</keyword>
<organism evidence="2 3">
    <name type="scientific">Absicoccus intestinalis</name>
    <dbReference type="NCBI Taxonomy" id="2926319"/>
    <lineage>
        <taxon>Bacteria</taxon>
        <taxon>Bacillati</taxon>
        <taxon>Bacillota</taxon>
        <taxon>Erysipelotrichia</taxon>
        <taxon>Erysipelotrichales</taxon>
        <taxon>Erysipelotrichaceae</taxon>
        <taxon>Absicoccus</taxon>
    </lineage>
</organism>
<evidence type="ECO:0000256" key="1">
    <source>
        <dbReference type="SAM" id="Phobius"/>
    </source>
</evidence>
<evidence type="ECO:0000313" key="2">
    <source>
        <dbReference type="EMBL" id="MDX8416279.1"/>
    </source>
</evidence>
<evidence type="ECO:0000313" key="3">
    <source>
        <dbReference type="Proteomes" id="UP001285244"/>
    </source>
</evidence>
<sequence length="146" mass="16861">MDRYNGTMRPNKTASLILGFASTLLVIAFFIITYTHDQKVKEHTANSFRFEKETFVVKGTASSDKIAYTSIQELDLVDQVAMDDPLQMDYFNGEADTKKYGSVRCYVYVHQKPFIIIQTQKRIFVINDHSEKATKQLYGKIQDKMK</sequence>
<protein>
    <recommendedName>
        <fullName evidence="4">Bacterial Pleckstrin homology domain-containing protein</fullName>
    </recommendedName>
</protein>
<dbReference type="EMBL" id="JALBUS010000001">
    <property type="protein sequence ID" value="MDX8416279.1"/>
    <property type="molecule type" value="Genomic_DNA"/>
</dbReference>